<accession>A0A1M5SQ17</accession>
<evidence type="ECO:0008006" key="3">
    <source>
        <dbReference type="Google" id="ProtNLM"/>
    </source>
</evidence>
<gene>
    <name evidence="1" type="ORF">SAMN02745199_0979</name>
</gene>
<organism evidence="1 2">
    <name type="scientific">Thermosipho atlanticus DSM 15807</name>
    <dbReference type="NCBI Taxonomy" id="1123380"/>
    <lineage>
        <taxon>Bacteria</taxon>
        <taxon>Thermotogati</taxon>
        <taxon>Thermotogota</taxon>
        <taxon>Thermotogae</taxon>
        <taxon>Thermotogales</taxon>
        <taxon>Fervidobacteriaceae</taxon>
        <taxon>Thermosipho</taxon>
    </lineage>
</organism>
<dbReference type="SUPFAM" id="SSF55781">
    <property type="entry name" value="GAF domain-like"/>
    <property type="match status" value="1"/>
</dbReference>
<keyword evidence="2" id="KW-1185">Reference proteome</keyword>
<dbReference type="EMBL" id="FQXN01000003">
    <property type="protein sequence ID" value="SHH40073.1"/>
    <property type="molecule type" value="Genomic_DNA"/>
</dbReference>
<evidence type="ECO:0000313" key="1">
    <source>
        <dbReference type="EMBL" id="SHH40073.1"/>
    </source>
</evidence>
<proteinExistence type="predicted"/>
<reference evidence="2" key="1">
    <citation type="submission" date="2016-11" db="EMBL/GenBank/DDBJ databases">
        <authorList>
            <person name="Varghese N."/>
            <person name="Submissions S."/>
        </authorList>
    </citation>
    <scope>NUCLEOTIDE SEQUENCE [LARGE SCALE GENOMIC DNA]</scope>
    <source>
        <strain evidence="2">DSM 15807</strain>
    </source>
</reference>
<evidence type="ECO:0000313" key="2">
    <source>
        <dbReference type="Proteomes" id="UP000242592"/>
    </source>
</evidence>
<sequence length="271" mass="32232">MLYKLTDIVVVKNEKGVEIVYSKYAKIESEKIFKLFFVENKKALRENDEGQFEFDYNGRVFKVVYVKLKNGNMMFSFQEISKFKEFEFYRNVLEFIKVVQEGYLEKLFSGKFTRKDWKFLLKNFVKSFPNVDSASLILKDKDGYFRYIAAYNHDMRGLKALKLRKEDFVPERFEKVTVIKLDEIVEEFHFSTKRREKIAEKLTKFGNLTRIKSLISIPIFVDNECIGFLVADSWEREDAFDRKVFEFIAGIVSNILSDVFQKTDIYEKSFV</sequence>
<name>A0A1M5SQ17_9BACT</name>
<dbReference type="OrthoDB" id="49103at2"/>
<dbReference type="Gene3D" id="3.30.450.40">
    <property type="match status" value="1"/>
</dbReference>
<dbReference type="STRING" id="1123380.SAMN02745199_0979"/>
<dbReference type="InterPro" id="IPR029016">
    <property type="entry name" value="GAF-like_dom_sf"/>
</dbReference>
<protein>
    <recommendedName>
        <fullName evidence="3">GAF domain-containing protein</fullName>
    </recommendedName>
</protein>
<dbReference type="AlphaFoldDB" id="A0A1M5SQ17"/>
<dbReference type="RefSeq" id="WP_073072856.1">
    <property type="nucleotide sequence ID" value="NZ_FQXN01000003.1"/>
</dbReference>
<dbReference type="Proteomes" id="UP000242592">
    <property type="component" value="Unassembled WGS sequence"/>
</dbReference>